<dbReference type="STRING" id="1658174.A0A1J9QFE3"/>
<dbReference type="OrthoDB" id="1658288at2759"/>
<proteinExistence type="predicted"/>
<comment type="caution">
    <text evidence="1">The sequence shown here is derived from an EMBL/GenBank/DDBJ whole genome shotgun (WGS) entry which is preliminary data.</text>
</comment>
<reference evidence="1 2" key="1">
    <citation type="submission" date="2015-08" db="EMBL/GenBank/DDBJ databases">
        <title>Emmonsia species relationships and genome sequence.</title>
        <authorList>
            <person name="Cuomo C.A."/>
            <person name="Schwartz I.S."/>
            <person name="Kenyon C."/>
            <person name="De Hoog G.S."/>
            <person name="Govender N.P."/>
            <person name="Botha A."/>
            <person name="Moreno L."/>
            <person name="De Vries M."/>
            <person name="Munoz J.F."/>
            <person name="Stielow J.B."/>
        </authorList>
    </citation>
    <scope>NUCLEOTIDE SEQUENCE [LARGE SCALE GENOMIC DNA]</scope>
    <source>
        <strain evidence="1 2">EI222</strain>
    </source>
</reference>
<dbReference type="Gene3D" id="3.40.50.1580">
    <property type="entry name" value="Nucleoside phosphorylase domain"/>
    <property type="match status" value="1"/>
</dbReference>
<name>A0A1J9QFE3_9EURO</name>
<accession>A0A1J9QFE3</accession>
<protein>
    <submittedName>
        <fullName evidence="1">Uncharacterized protein</fullName>
    </submittedName>
</protein>
<dbReference type="VEuPathDB" id="FungiDB:ACJ73_01390"/>
<organism evidence="1 2">
    <name type="scientific">Blastomyces percursus</name>
    <dbReference type="NCBI Taxonomy" id="1658174"/>
    <lineage>
        <taxon>Eukaryota</taxon>
        <taxon>Fungi</taxon>
        <taxon>Dikarya</taxon>
        <taxon>Ascomycota</taxon>
        <taxon>Pezizomycotina</taxon>
        <taxon>Eurotiomycetes</taxon>
        <taxon>Eurotiomycetidae</taxon>
        <taxon>Onygenales</taxon>
        <taxon>Ajellomycetaceae</taxon>
        <taxon>Blastomyces</taxon>
    </lineage>
</organism>
<dbReference type="SUPFAM" id="SSF53167">
    <property type="entry name" value="Purine and uridine phosphorylases"/>
    <property type="match status" value="1"/>
</dbReference>
<evidence type="ECO:0000313" key="1">
    <source>
        <dbReference type="EMBL" id="OJD27225.1"/>
    </source>
</evidence>
<dbReference type="GO" id="GO:0003824">
    <property type="term" value="F:catalytic activity"/>
    <property type="evidence" value="ECO:0007669"/>
    <property type="project" value="InterPro"/>
</dbReference>
<dbReference type="PANTHER" id="PTHR46082">
    <property type="entry name" value="ATP/GTP-BINDING PROTEIN-RELATED"/>
    <property type="match status" value="1"/>
</dbReference>
<keyword evidence="2" id="KW-1185">Reference proteome</keyword>
<dbReference type="Proteomes" id="UP000242791">
    <property type="component" value="Unassembled WGS sequence"/>
</dbReference>
<dbReference type="GO" id="GO:0009116">
    <property type="term" value="P:nucleoside metabolic process"/>
    <property type="evidence" value="ECO:0007669"/>
    <property type="project" value="InterPro"/>
</dbReference>
<gene>
    <name evidence="1" type="ORF">ACJ73_01390</name>
</gene>
<dbReference type="PANTHER" id="PTHR46082:SF11">
    <property type="entry name" value="AAA+ ATPASE DOMAIN-CONTAINING PROTEIN-RELATED"/>
    <property type="match status" value="1"/>
</dbReference>
<evidence type="ECO:0000313" key="2">
    <source>
        <dbReference type="Proteomes" id="UP000242791"/>
    </source>
</evidence>
<dbReference type="EMBL" id="LGTZ01000125">
    <property type="protein sequence ID" value="OJD27225.1"/>
    <property type="molecule type" value="Genomic_DNA"/>
</dbReference>
<dbReference type="InterPro" id="IPR053137">
    <property type="entry name" value="NLR-like"/>
</dbReference>
<sequence>MKRRRYCREDYCVRWICALAIELAAAQAILDEEHEVFGLGAEDSHIYTLGRIGEHNIATAWLPEGQTGTNSAATVATRMKSIFPRSVHGGVVQYDFGKDTPNGFVRTGHLNSPPVILLEAIAKVRANHISGLCGIDKYASRIADFPAFSRNNVSSDLLFEPDYDHTRGSTCDNCDAEKVVKRQRKDQKIIVHYGTIASGNRVH</sequence>
<dbReference type="InterPro" id="IPR035994">
    <property type="entry name" value="Nucleoside_phosphorylase_sf"/>
</dbReference>
<dbReference type="AlphaFoldDB" id="A0A1J9QFE3"/>